<dbReference type="EMBL" id="CP111026">
    <property type="protein sequence ID" value="WAR28898.1"/>
    <property type="molecule type" value="Genomic_DNA"/>
</dbReference>
<name>A0ABY7G6S3_MYAAR</name>
<gene>
    <name evidence="2" type="ORF">MAR_014602</name>
</gene>
<protein>
    <submittedName>
        <fullName evidence="2">Uncharacterized protein</fullName>
    </submittedName>
</protein>
<evidence type="ECO:0000313" key="3">
    <source>
        <dbReference type="Proteomes" id="UP001164746"/>
    </source>
</evidence>
<evidence type="ECO:0000313" key="2">
    <source>
        <dbReference type="EMBL" id="WAR28898.1"/>
    </source>
</evidence>
<feature type="compositionally biased region" description="Acidic residues" evidence="1">
    <location>
        <begin position="129"/>
        <end position="165"/>
    </location>
</feature>
<organism evidence="2 3">
    <name type="scientific">Mya arenaria</name>
    <name type="common">Soft-shell clam</name>
    <dbReference type="NCBI Taxonomy" id="6604"/>
    <lineage>
        <taxon>Eukaryota</taxon>
        <taxon>Metazoa</taxon>
        <taxon>Spiralia</taxon>
        <taxon>Lophotrochozoa</taxon>
        <taxon>Mollusca</taxon>
        <taxon>Bivalvia</taxon>
        <taxon>Autobranchia</taxon>
        <taxon>Heteroconchia</taxon>
        <taxon>Euheterodonta</taxon>
        <taxon>Imparidentia</taxon>
        <taxon>Neoheterodontei</taxon>
        <taxon>Myida</taxon>
        <taxon>Myoidea</taxon>
        <taxon>Myidae</taxon>
        <taxon>Mya</taxon>
    </lineage>
</organism>
<evidence type="ECO:0000256" key="1">
    <source>
        <dbReference type="SAM" id="MobiDB-lite"/>
    </source>
</evidence>
<dbReference type="Proteomes" id="UP001164746">
    <property type="component" value="Chromosome 15"/>
</dbReference>
<feature type="region of interest" description="Disordered" evidence="1">
    <location>
        <begin position="118"/>
        <end position="172"/>
    </location>
</feature>
<accession>A0ABY7G6S3</accession>
<proteinExistence type="predicted"/>
<keyword evidence="3" id="KW-1185">Reference proteome</keyword>
<reference evidence="2" key="1">
    <citation type="submission" date="2022-11" db="EMBL/GenBank/DDBJ databases">
        <title>Centuries of genome instability and evolution in soft-shell clam transmissible cancer (bioRxiv).</title>
        <authorList>
            <person name="Hart S.F.M."/>
            <person name="Yonemitsu M.A."/>
            <person name="Giersch R.M."/>
            <person name="Beal B.F."/>
            <person name="Arriagada G."/>
            <person name="Davis B.W."/>
            <person name="Ostrander E.A."/>
            <person name="Goff S.P."/>
            <person name="Metzger M.J."/>
        </authorList>
    </citation>
    <scope>NUCLEOTIDE SEQUENCE</scope>
    <source>
        <strain evidence="2">MELC-2E11</strain>
        <tissue evidence="2">Siphon/mantle</tissue>
    </source>
</reference>
<sequence length="172" mass="20060">MDQFYNLPTPSPTRVKSVTAKRLILKRTQDHFRCACDQIILLNRRMEGVLFRYHAARANTNRGFRYKLRLRLAIVEGIRNMFYEYANRKASEIVNLRRELFGEIVEIVSDDTGDRYFADDDDRSYSDSELSESSEDLSESVENLSENDDDLPEDPDVTADNNEESMEIKETM</sequence>